<evidence type="ECO:0000256" key="4">
    <source>
        <dbReference type="ARBA" id="ARBA00022741"/>
    </source>
</evidence>
<keyword evidence="6" id="KW-0067">ATP-binding</keyword>
<proteinExistence type="inferred from homology"/>
<comment type="similarity">
    <text evidence="1">Belongs to the PI3/PI4-kinase family. Type II PI4K subfamily.</text>
</comment>
<dbReference type="PROSITE" id="PS50290">
    <property type="entry name" value="PI3_4_KINASE_3"/>
    <property type="match status" value="1"/>
</dbReference>
<dbReference type="PANTHER" id="PTHR45800">
    <property type="entry name" value="PHOSPHATIDYLINOSITOL 4-KINASE GAMMA"/>
    <property type="match status" value="1"/>
</dbReference>
<evidence type="ECO:0000256" key="5">
    <source>
        <dbReference type="ARBA" id="ARBA00022777"/>
    </source>
</evidence>
<dbReference type="PANTHER" id="PTHR45800:SF4">
    <property type="entry name" value="PHOSPHATIDYLINOSITOL 4-KINASE GAMMA 3"/>
    <property type="match status" value="1"/>
</dbReference>
<dbReference type="InterPro" id="IPR000403">
    <property type="entry name" value="PI3/4_kinase_cat_dom"/>
</dbReference>
<gene>
    <name evidence="8" type="ORF">MNEG_2621</name>
</gene>
<dbReference type="EMBL" id="KK100521">
    <property type="protein sequence ID" value="KIZ05332.1"/>
    <property type="molecule type" value="Genomic_DNA"/>
</dbReference>
<sequence length="235" mass="24564">MVQLEVGSGAAAGAADAPAAAPRAKVGSLQQFVAADSDCEERGVSDFPASEVHKIAILDLRLGNTDRNGGNILARRGAGGAWELVPIDHGCCLPDRFEDLSFEWQWWPQAERPFDDAARAYIASLDAERDAATLAAHGLVLRPECLRVLRVCTMLLQKAAAAGLTPSQIAGIASRQALGRSPLEKMHGAAAALAGVGAGGAGGFDEAAYLGYMGKLIDELLEDDFVLDNGGQLLL</sequence>
<dbReference type="GeneID" id="25735499"/>
<keyword evidence="5" id="KW-0418">Kinase</keyword>
<keyword evidence="9" id="KW-1185">Reference proteome</keyword>
<evidence type="ECO:0000259" key="7">
    <source>
        <dbReference type="PROSITE" id="PS50290"/>
    </source>
</evidence>
<evidence type="ECO:0000256" key="1">
    <source>
        <dbReference type="ARBA" id="ARBA00008941"/>
    </source>
</evidence>
<evidence type="ECO:0000313" key="8">
    <source>
        <dbReference type="EMBL" id="KIZ05332.1"/>
    </source>
</evidence>
<evidence type="ECO:0000256" key="3">
    <source>
        <dbReference type="ARBA" id="ARBA00022679"/>
    </source>
</evidence>
<accession>A0A0D2MY96</accession>
<dbReference type="Pfam" id="PF00454">
    <property type="entry name" value="PI3_PI4_kinase"/>
    <property type="match status" value="1"/>
</dbReference>
<dbReference type="STRING" id="145388.A0A0D2MY96"/>
<organism evidence="8 9">
    <name type="scientific">Monoraphidium neglectum</name>
    <dbReference type="NCBI Taxonomy" id="145388"/>
    <lineage>
        <taxon>Eukaryota</taxon>
        <taxon>Viridiplantae</taxon>
        <taxon>Chlorophyta</taxon>
        <taxon>core chlorophytes</taxon>
        <taxon>Chlorophyceae</taxon>
        <taxon>CS clade</taxon>
        <taxon>Sphaeropleales</taxon>
        <taxon>Selenastraceae</taxon>
        <taxon>Monoraphidium</taxon>
    </lineage>
</organism>
<evidence type="ECO:0000256" key="2">
    <source>
        <dbReference type="ARBA" id="ARBA00012169"/>
    </source>
</evidence>
<evidence type="ECO:0000313" key="9">
    <source>
        <dbReference type="Proteomes" id="UP000054498"/>
    </source>
</evidence>
<dbReference type="InterPro" id="IPR044571">
    <property type="entry name" value="P4KG1-8"/>
</dbReference>
<dbReference type="KEGG" id="mng:MNEG_2621"/>
<dbReference type="Proteomes" id="UP000054498">
    <property type="component" value="Unassembled WGS sequence"/>
</dbReference>
<dbReference type="GO" id="GO:0004430">
    <property type="term" value="F:1-phosphatidylinositol 4-kinase activity"/>
    <property type="evidence" value="ECO:0007669"/>
    <property type="project" value="UniProtKB-EC"/>
</dbReference>
<keyword evidence="3" id="KW-0808">Transferase</keyword>
<dbReference type="EC" id="2.7.1.67" evidence="2"/>
<protein>
    <recommendedName>
        <fullName evidence="2">1-phosphatidylinositol 4-kinase</fullName>
        <ecNumber evidence="2">2.7.1.67</ecNumber>
    </recommendedName>
</protein>
<dbReference type="OrthoDB" id="5839at2759"/>
<feature type="domain" description="PI3K/PI4K catalytic" evidence="7">
    <location>
        <begin position="1"/>
        <end position="225"/>
    </location>
</feature>
<reference evidence="8 9" key="1">
    <citation type="journal article" date="2013" name="BMC Genomics">
        <title>Reconstruction of the lipid metabolism for the microalga Monoraphidium neglectum from its genome sequence reveals characteristics suitable for biofuel production.</title>
        <authorList>
            <person name="Bogen C."/>
            <person name="Al-Dilaimi A."/>
            <person name="Albersmeier A."/>
            <person name="Wichmann J."/>
            <person name="Grundmann M."/>
            <person name="Rupp O."/>
            <person name="Lauersen K.J."/>
            <person name="Blifernez-Klassen O."/>
            <person name="Kalinowski J."/>
            <person name="Goesmann A."/>
            <person name="Mussgnug J.H."/>
            <person name="Kruse O."/>
        </authorList>
    </citation>
    <scope>NUCLEOTIDE SEQUENCE [LARGE SCALE GENOMIC DNA]</scope>
    <source>
        <strain evidence="8 9">SAG 48.87</strain>
    </source>
</reference>
<evidence type="ECO:0000256" key="6">
    <source>
        <dbReference type="ARBA" id="ARBA00022840"/>
    </source>
</evidence>
<dbReference type="GO" id="GO:0005524">
    <property type="term" value="F:ATP binding"/>
    <property type="evidence" value="ECO:0007669"/>
    <property type="project" value="UniProtKB-KW"/>
</dbReference>
<dbReference type="AlphaFoldDB" id="A0A0D2MY96"/>
<keyword evidence="4" id="KW-0547">Nucleotide-binding</keyword>
<dbReference type="RefSeq" id="XP_013904351.1">
    <property type="nucleotide sequence ID" value="XM_014048897.1"/>
</dbReference>
<name>A0A0D2MY96_9CHLO</name>